<proteinExistence type="predicted"/>
<dbReference type="KEGG" id="oaa:100089007"/>
<dbReference type="PANTHER" id="PTHR22776">
    <property type="entry name" value="MARVEL-CONTAINING POTENTIAL LIPID RAFT-ASSOCIATED PROTEIN"/>
    <property type="match status" value="1"/>
</dbReference>
<keyword evidence="4 5" id="KW-0472">Membrane</keyword>
<dbReference type="InterPro" id="IPR008253">
    <property type="entry name" value="Marvel"/>
</dbReference>
<keyword evidence="3 6" id="KW-1133">Transmembrane helix</keyword>
<dbReference type="OrthoDB" id="9938733at2759"/>
<dbReference type="GeneID" id="100089007"/>
<evidence type="ECO:0000256" key="4">
    <source>
        <dbReference type="ARBA" id="ARBA00023136"/>
    </source>
</evidence>
<feature type="transmembrane region" description="Helical" evidence="6">
    <location>
        <begin position="137"/>
        <end position="159"/>
    </location>
</feature>
<dbReference type="PANTHER" id="PTHR22776:SF28">
    <property type="entry name" value="MARVEL DOMAIN-CONTAINING PROTEIN 1"/>
    <property type="match status" value="1"/>
</dbReference>
<dbReference type="GO" id="GO:0042552">
    <property type="term" value="P:myelination"/>
    <property type="evidence" value="ECO:0000318"/>
    <property type="project" value="GO_Central"/>
</dbReference>
<dbReference type="FunCoup" id="F7EZU5">
    <property type="interactions" value="42"/>
</dbReference>
<feature type="domain" description="MARVEL" evidence="7">
    <location>
        <begin position="26"/>
        <end position="166"/>
    </location>
</feature>
<evidence type="ECO:0000313" key="8">
    <source>
        <dbReference type="Ensembl" id="ENSOANP00000014731.1"/>
    </source>
</evidence>
<dbReference type="GO" id="GO:0019911">
    <property type="term" value="F:structural constituent of myelin sheath"/>
    <property type="evidence" value="ECO:0000318"/>
    <property type="project" value="GO_Central"/>
</dbReference>
<dbReference type="OMA" id="AAHKYEG"/>
<dbReference type="Ensembl" id="ENSOANT00000014734.2">
    <property type="protein sequence ID" value="ENSOANP00000014731.1"/>
    <property type="gene ID" value="ENSOANG00000009255.2"/>
</dbReference>
<dbReference type="Proteomes" id="UP000002279">
    <property type="component" value="Chromosome 3"/>
</dbReference>
<dbReference type="STRING" id="9258.ENSOANP00000014731"/>
<dbReference type="PROSITE" id="PS51225">
    <property type="entry name" value="MARVEL"/>
    <property type="match status" value="1"/>
</dbReference>
<dbReference type="CTD" id="83742"/>
<evidence type="ECO:0000256" key="5">
    <source>
        <dbReference type="PROSITE-ProRule" id="PRU00581"/>
    </source>
</evidence>
<evidence type="ECO:0000256" key="2">
    <source>
        <dbReference type="ARBA" id="ARBA00022692"/>
    </source>
</evidence>
<dbReference type="RefSeq" id="XP_007658875.1">
    <property type="nucleotide sequence ID" value="XM_007660685.4"/>
</dbReference>
<evidence type="ECO:0000256" key="6">
    <source>
        <dbReference type="SAM" id="Phobius"/>
    </source>
</evidence>
<protein>
    <submittedName>
        <fullName evidence="8">MARVEL domain containing 1</fullName>
    </submittedName>
</protein>
<feature type="transmembrane region" description="Helical" evidence="6">
    <location>
        <begin position="60"/>
        <end position="82"/>
    </location>
</feature>
<dbReference type="Bgee" id="ENSOANG00000009255">
    <property type="expression patterns" value="Expressed in heart and 7 other cell types or tissues"/>
</dbReference>
<dbReference type="eggNOG" id="KOG4788">
    <property type="taxonomic scope" value="Eukaryota"/>
</dbReference>
<evidence type="ECO:0000256" key="3">
    <source>
        <dbReference type="ARBA" id="ARBA00022989"/>
    </source>
</evidence>
<dbReference type="InParanoid" id="F7EZU5"/>
<dbReference type="AlphaFoldDB" id="F7EZU5"/>
<feature type="transmembrane region" description="Helical" evidence="6">
    <location>
        <begin position="26"/>
        <end position="48"/>
    </location>
</feature>
<comment type="subcellular location">
    <subcellularLocation>
        <location evidence="1">Membrane</location>
        <topology evidence="1">Multi-pass membrane protein</topology>
    </subcellularLocation>
</comment>
<gene>
    <name evidence="8" type="primary">MARVELD1</name>
</gene>
<evidence type="ECO:0000256" key="1">
    <source>
        <dbReference type="ARBA" id="ARBA00004141"/>
    </source>
</evidence>
<keyword evidence="9" id="KW-1185">Reference proteome</keyword>
<dbReference type="GO" id="GO:0016020">
    <property type="term" value="C:membrane"/>
    <property type="evidence" value="ECO:0000318"/>
    <property type="project" value="GO_Central"/>
</dbReference>
<feature type="transmembrane region" description="Helical" evidence="6">
    <location>
        <begin position="94"/>
        <end position="117"/>
    </location>
</feature>
<keyword evidence="2 5" id="KW-0812">Transmembrane</keyword>
<dbReference type="GeneTree" id="ENSGT00510000049375"/>
<dbReference type="Pfam" id="PF01284">
    <property type="entry name" value="MARVEL"/>
    <property type="match status" value="1"/>
</dbReference>
<reference evidence="8 9" key="1">
    <citation type="journal article" date="2008" name="Nature">
        <title>Genome analysis of the platypus reveals unique signatures of evolution.</title>
        <authorList>
            <person name="Warren W.C."/>
            <person name="Hillier L.W."/>
            <person name="Marshall Graves J.A."/>
            <person name="Birney E."/>
            <person name="Ponting C.P."/>
            <person name="Grutzner F."/>
            <person name="Belov K."/>
            <person name="Miller W."/>
            <person name="Clarke L."/>
            <person name="Chinwalla A.T."/>
            <person name="Yang S.P."/>
            <person name="Heger A."/>
            <person name="Locke D.P."/>
            <person name="Miethke P."/>
            <person name="Waters P.D."/>
            <person name="Veyrunes F."/>
            <person name="Fulton L."/>
            <person name="Fulton B."/>
            <person name="Graves T."/>
            <person name="Wallis J."/>
            <person name="Puente X.S."/>
            <person name="Lopez-Otin C."/>
            <person name="Ordonez G.R."/>
            <person name="Eichler E.E."/>
            <person name="Chen L."/>
            <person name="Cheng Z."/>
            <person name="Deakin J.E."/>
            <person name="Alsop A."/>
            <person name="Thompson K."/>
            <person name="Kirby P."/>
            <person name="Papenfuss A.T."/>
            <person name="Wakefield M.J."/>
            <person name="Olender T."/>
            <person name="Lancet D."/>
            <person name="Huttley G.A."/>
            <person name="Smit A.F."/>
            <person name="Pask A."/>
            <person name="Temple-Smith P."/>
            <person name="Batzer M.A."/>
            <person name="Walker J.A."/>
            <person name="Konkel M.K."/>
            <person name="Harris R.S."/>
            <person name="Whittington C.M."/>
            <person name="Wong E.S."/>
            <person name="Gemmell N.J."/>
            <person name="Buschiazzo E."/>
            <person name="Vargas Jentzsch I.M."/>
            <person name="Merkel A."/>
            <person name="Schmitz J."/>
            <person name="Zemann A."/>
            <person name="Churakov G."/>
            <person name="Kriegs J.O."/>
            <person name="Brosius J."/>
            <person name="Murchison E.P."/>
            <person name="Sachidanandam R."/>
            <person name="Smith C."/>
            <person name="Hannon G.J."/>
            <person name="Tsend-Ayush E."/>
            <person name="McMillan D."/>
            <person name="Attenborough R."/>
            <person name="Rens W."/>
            <person name="Ferguson-Smith M."/>
            <person name="Lefevre C.M."/>
            <person name="Sharp J.A."/>
            <person name="Nicholas K.R."/>
            <person name="Ray D.A."/>
            <person name="Kube M."/>
            <person name="Reinhardt R."/>
            <person name="Pringle T.H."/>
            <person name="Taylor J."/>
            <person name="Jones R.C."/>
            <person name="Nixon B."/>
            <person name="Dacheux J.L."/>
            <person name="Niwa H."/>
            <person name="Sekita Y."/>
            <person name="Huang X."/>
            <person name="Stark A."/>
            <person name="Kheradpour P."/>
            <person name="Kellis M."/>
            <person name="Flicek P."/>
            <person name="Chen Y."/>
            <person name="Webber C."/>
            <person name="Hardison R."/>
            <person name="Nelson J."/>
            <person name="Hallsworth-Pepin K."/>
            <person name="Delehaunty K."/>
            <person name="Markovic C."/>
            <person name="Minx P."/>
            <person name="Feng Y."/>
            <person name="Kremitzki C."/>
            <person name="Mitreva M."/>
            <person name="Glasscock J."/>
            <person name="Wylie T."/>
            <person name="Wohldmann P."/>
            <person name="Thiru P."/>
            <person name="Nhan M.N."/>
            <person name="Pohl C.S."/>
            <person name="Smith S.M."/>
            <person name="Hou S."/>
            <person name="Nefedov M."/>
            <person name="de Jong P.J."/>
            <person name="Renfree M.B."/>
            <person name="Mardis E.R."/>
            <person name="Wilson R.K."/>
        </authorList>
    </citation>
    <scope>NUCLEOTIDE SEQUENCE [LARGE SCALE GENOMIC DNA]</scope>
    <source>
        <strain evidence="8 9">Glennie</strain>
    </source>
</reference>
<organism evidence="8 9">
    <name type="scientific">Ornithorhynchus anatinus</name>
    <name type="common">Duckbill platypus</name>
    <dbReference type="NCBI Taxonomy" id="9258"/>
    <lineage>
        <taxon>Eukaryota</taxon>
        <taxon>Metazoa</taxon>
        <taxon>Chordata</taxon>
        <taxon>Craniata</taxon>
        <taxon>Vertebrata</taxon>
        <taxon>Euteleostomi</taxon>
        <taxon>Mammalia</taxon>
        <taxon>Monotremata</taxon>
        <taxon>Ornithorhynchidae</taxon>
        <taxon>Ornithorhynchus</taxon>
    </lineage>
</organism>
<evidence type="ECO:0000259" key="7">
    <source>
        <dbReference type="PROSITE" id="PS51225"/>
    </source>
</evidence>
<dbReference type="InterPro" id="IPR050578">
    <property type="entry name" value="MARVEL-CKLF_proteins"/>
</dbReference>
<evidence type="ECO:0000313" key="9">
    <source>
        <dbReference type="Proteomes" id="UP000002279"/>
    </source>
</evidence>
<reference evidence="8" key="2">
    <citation type="submission" date="2025-08" db="UniProtKB">
        <authorList>
            <consortium name="Ensembl"/>
        </authorList>
    </citation>
    <scope>IDENTIFICATION</scope>
    <source>
        <strain evidence="8">Glennie</strain>
    </source>
</reference>
<sequence>MPPPPPRQPPPPVATGRTSPSLQRPFLRSVLGVLRVLQLLAGAAFWVTIASSRYQGPVHFALFVSVLFWLLTLALYFLTLLGQHHLVPLLGSHWLLTNIIHDLLASGLYGAAAGIMIEQTQKNSYCNLKDYHLPCAYQAFLAASVCGCLCVLLYLLSALTGSCRRCRGRSDLV</sequence>
<accession>F7EZU5</accession>
<name>F7EZU5_ORNAN</name>
<dbReference type="HOGENOM" id="CLU_138621_0_0_1"/>
<reference evidence="8" key="3">
    <citation type="submission" date="2025-09" db="UniProtKB">
        <authorList>
            <consortium name="Ensembl"/>
        </authorList>
    </citation>
    <scope>IDENTIFICATION</scope>
    <source>
        <strain evidence="8">Glennie</strain>
    </source>
</reference>